<proteinExistence type="predicted"/>
<protein>
    <submittedName>
        <fullName evidence="2">Uncharacterized protein</fullName>
    </submittedName>
</protein>
<evidence type="ECO:0000256" key="1">
    <source>
        <dbReference type="SAM" id="MobiDB-lite"/>
    </source>
</evidence>
<accession>A0AAW1I0H4</accession>
<organism evidence="2 3">
    <name type="scientific">Saponaria officinalis</name>
    <name type="common">Common soapwort</name>
    <name type="synonym">Lychnis saponaria</name>
    <dbReference type="NCBI Taxonomy" id="3572"/>
    <lineage>
        <taxon>Eukaryota</taxon>
        <taxon>Viridiplantae</taxon>
        <taxon>Streptophyta</taxon>
        <taxon>Embryophyta</taxon>
        <taxon>Tracheophyta</taxon>
        <taxon>Spermatophyta</taxon>
        <taxon>Magnoliopsida</taxon>
        <taxon>eudicotyledons</taxon>
        <taxon>Gunneridae</taxon>
        <taxon>Pentapetalae</taxon>
        <taxon>Caryophyllales</taxon>
        <taxon>Caryophyllaceae</taxon>
        <taxon>Caryophylleae</taxon>
        <taxon>Saponaria</taxon>
    </lineage>
</organism>
<gene>
    <name evidence="2" type="ORF">RND81_10G044100</name>
</gene>
<sequence length="120" mass="13891">MEYFHKDKLIATEAMHDYRYYYLHQMPAEVQVTQAKQNEANQGETDQDNAEGGNHNVEEVLATEVQIEGDGGADEEGPHEGVDDEEYISDEDFDLPQVIFYHNREFAVLVRRLEKPRNDC</sequence>
<comment type="caution">
    <text evidence="2">The sequence shown here is derived from an EMBL/GenBank/DDBJ whole genome shotgun (WGS) entry which is preliminary data.</text>
</comment>
<evidence type="ECO:0000313" key="3">
    <source>
        <dbReference type="Proteomes" id="UP001443914"/>
    </source>
</evidence>
<dbReference type="Proteomes" id="UP001443914">
    <property type="component" value="Unassembled WGS sequence"/>
</dbReference>
<evidence type="ECO:0000313" key="2">
    <source>
        <dbReference type="EMBL" id="KAK9682013.1"/>
    </source>
</evidence>
<feature type="region of interest" description="Disordered" evidence="1">
    <location>
        <begin position="34"/>
        <end position="54"/>
    </location>
</feature>
<reference evidence="2" key="1">
    <citation type="submission" date="2024-03" db="EMBL/GenBank/DDBJ databases">
        <title>WGS assembly of Saponaria officinalis var. Norfolk2.</title>
        <authorList>
            <person name="Jenkins J."/>
            <person name="Shu S."/>
            <person name="Grimwood J."/>
            <person name="Barry K."/>
            <person name="Goodstein D."/>
            <person name="Schmutz J."/>
            <person name="Leebens-Mack J."/>
            <person name="Osbourn A."/>
        </authorList>
    </citation>
    <scope>NUCLEOTIDE SEQUENCE [LARGE SCALE GENOMIC DNA]</scope>
    <source>
        <strain evidence="2">JIC</strain>
    </source>
</reference>
<dbReference type="AlphaFoldDB" id="A0AAW1I0H4"/>
<keyword evidence="3" id="KW-1185">Reference proteome</keyword>
<dbReference type="EMBL" id="JBDFQZ010000010">
    <property type="protein sequence ID" value="KAK9682013.1"/>
    <property type="molecule type" value="Genomic_DNA"/>
</dbReference>
<feature type="compositionally biased region" description="Polar residues" evidence="1">
    <location>
        <begin position="34"/>
        <end position="44"/>
    </location>
</feature>
<name>A0AAW1I0H4_SAPOF</name>